<evidence type="ECO:0000256" key="6">
    <source>
        <dbReference type="ARBA" id="ARBA00022968"/>
    </source>
</evidence>
<accession>A0A8S4NJH9</accession>
<name>A0A8S4NJH9_OWEFU</name>
<evidence type="ECO:0000256" key="8">
    <source>
        <dbReference type="ARBA" id="ARBA00023136"/>
    </source>
</evidence>
<keyword evidence="8" id="KW-0472">Membrane</keyword>
<dbReference type="Proteomes" id="UP000749559">
    <property type="component" value="Unassembled WGS sequence"/>
</dbReference>
<dbReference type="GO" id="GO:0016020">
    <property type="term" value="C:membrane"/>
    <property type="evidence" value="ECO:0007669"/>
    <property type="project" value="UniProtKB-SubCell"/>
</dbReference>
<evidence type="ECO:0000256" key="7">
    <source>
        <dbReference type="ARBA" id="ARBA00022989"/>
    </source>
</evidence>
<dbReference type="Pfam" id="PF02485">
    <property type="entry name" value="Branch"/>
    <property type="match status" value="1"/>
</dbReference>
<keyword evidence="3" id="KW-0328">Glycosyltransferase</keyword>
<keyword evidence="4" id="KW-0808">Transferase</keyword>
<dbReference type="GO" id="GO:0008375">
    <property type="term" value="F:acetylglucosaminyltransferase activity"/>
    <property type="evidence" value="ECO:0007669"/>
    <property type="project" value="TreeGrafter"/>
</dbReference>
<keyword evidence="6" id="KW-0735">Signal-anchor</keyword>
<keyword evidence="5" id="KW-0812">Transmembrane</keyword>
<evidence type="ECO:0000256" key="2">
    <source>
        <dbReference type="ARBA" id="ARBA00004922"/>
    </source>
</evidence>
<dbReference type="InterPro" id="IPR003406">
    <property type="entry name" value="Glyco_trans_14"/>
</dbReference>
<evidence type="ECO:0000256" key="1">
    <source>
        <dbReference type="ARBA" id="ARBA00004606"/>
    </source>
</evidence>
<comment type="caution">
    <text evidence="11">The sequence shown here is derived from an EMBL/GenBank/DDBJ whole genome shotgun (WGS) entry which is preliminary data.</text>
</comment>
<dbReference type="PANTHER" id="PTHR19297">
    <property type="entry name" value="GLYCOSYLTRANSFERASE 14 FAMILY MEMBER"/>
    <property type="match status" value="1"/>
</dbReference>
<dbReference type="AlphaFoldDB" id="A0A8S4NJH9"/>
<protein>
    <submittedName>
        <fullName evidence="11">Uncharacterized protein</fullName>
    </submittedName>
</protein>
<reference evidence="11" key="1">
    <citation type="submission" date="2022-03" db="EMBL/GenBank/DDBJ databases">
        <authorList>
            <person name="Martin C."/>
        </authorList>
    </citation>
    <scope>NUCLEOTIDE SEQUENCE</scope>
</reference>
<keyword evidence="12" id="KW-1185">Reference proteome</keyword>
<dbReference type="EMBL" id="CAIIXF020000003">
    <property type="protein sequence ID" value="CAH1780478.1"/>
    <property type="molecule type" value="Genomic_DNA"/>
</dbReference>
<proteinExistence type="inferred from homology"/>
<evidence type="ECO:0000256" key="3">
    <source>
        <dbReference type="ARBA" id="ARBA00022676"/>
    </source>
</evidence>
<organism evidence="11 12">
    <name type="scientific">Owenia fusiformis</name>
    <name type="common">Polychaete worm</name>
    <dbReference type="NCBI Taxonomy" id="6347"/>
    <lineage>
        <taxon>Eukaryota</taxon>
        <taxon>Metazoa</taxon>
        <taxon>Spiralia</taxon>
        <taxon>Lophotrochozoa</taxon>
        <taxon>Annelida</taxon>
        <taxon>Polychaeta</taxon>
        <taxon>Sedentaria</taxon>
        <taxon>Canalipalpata</taxon>
        <taxon>Sabellida</taxon>
        <taxon>Oweniida</taxon>
        <taxon>Oweniidae</taxon>
        <taxon>Owenia</taxon>
    </lineage>
</organism>
<evidence type="ECO:0000256" key="9">
    <source>
        <dbReference type="ARBA" id="ARBA00023180"/>
    </source>
</evidence>
<sequence>MLLVFCSSKQHRWIWKLREVPYNMTVVSGEVHVALSREFVNFIIYSDISWRLLQWVHDAAIPDEIFFSTLNYNSRLGVPGTIERRSTHHQEYLTRYKVWMNQRDKTKRCHGKYVRNICIFGLGDLPALDQVPHMFVNKLHIQYQYLTLDCLEQRYFKHVQIEYEQAGVTDMNMLYREQR</sequence>
<evidence type="ECO:0000256" key="10">
    <source>
        <dbReference type="ARBA" id="ARBA00038150"/>
    </source>
</evidence>
<evidence type="ECO:0000313" key="12">
    <source>
        <dbReference type="Proteomes" id="UP000749559"/>
    </source>
</evidence>
<comment type="subcellular location">
    <subcellularLocation>
        <location evidence="1">Membrane</location>
        <topology evidence="1">Single-pass type II membrane protein</topology>
    </subcellularLocation>
</comment>
<comment type="similarity">
    <text evidence="10">Belongs to the glycosyltransferase 14 family.</text>
</comment>
<dbReference type="OrthoDB" id="2019572at2759"/>
<evidence type="ECO:0000313" key="11">
    <source>
        <dbReference type="EMBL" id="CAH1780478.1"/>
    </source>
</evidence>
<evidence type="ECO:0000256" key="4">
    <source>
        <dbReference type="ARBA" id="ARBA00022679"/>
    </source>
</evidence>
<gene>
    <name evidence="11" type="ORF">OFUS_LOCUS7168</name>
</gene>
<comment type="pathway">
    <text evidence="2">Protein modification; protein glycosylation.</text>
</comment>
<evidence type="ECO:0000256" key="5">
    <source>
        <dbReference type="ARBA" id="ARBA00022692"/>
    </source>
</evidence>
<keyword evidence="7" id="KW-1133">Transmembrane helix</keyword>
<keyword evidence="9" id="KW-0325">Glycoprotein</keyword>
<dbReference type="PANTHER" id="PTHR19297:SF191">
    <property type="entry name" value="PROTEIN XYLOSYLTRANSFERASE"/>
    <property type="match status" value="1"/>
</dbReference>